<feature type="region of interest" description="Disordered" evidence="1">
    <location>
        <begin position="1684"/>
        <end position="1727"/>
    </location>
</feature>
<dbReference type="OMA" id="HYLHEAM"/>
<dbReference type="InterPro" id="IPR013762">
    <property type="entry name" value="Integrase-like_cat_sf"/>
</dbReference>
<protein>
    <submittedName>
        <fullName evidence="2">Uncharacterized protein</fullName>
    </submittedName>
</protein>
<sequence>MVELGDLVYFSCITDSGSQPVCGWIVEAGETDVVIGTTPKSVEGAEHTAEGVHDSVRVGFVRVGIDSLKLERPVDWKGPKPRSIPSFEISAASWKAAAGQDLPSSGAENPRKTRQKAETSRSKSRLDFRNLQRLYEEDTDSEEEEESLEAARGRPRGSGYLPPGQSSAREKRSGDKPQGSTEAAKETDLNAAVRKQLQRRLAQGDDGQDLMPMMMMAMLLKDEKKKKARGSKDAPDELLGGSSSDDSEPDDLRGRGMKAVSTLQKLHRRIHTHPKRIVELFEKEVIEELGVVQGQAWTLKDYIRKQNFGKYKGLFRCTMMDVSVYELLRAGETDIALAQVTQNIKAKLQSVISQGDWSTAWLLTGLQDPLQRREFAGSKEEMTVISGYIEALAKLKKRVRETQGGADPEEGSDGGALGSILRGRNSDFMNYYTWLKCAQGVRLELSGDAPLFPAMLPYPEVLDEHTGQGLSGTARWARSFLNVFVAWSNFVVLGCPRQGGSGFEPRVGYRCLEHIREFADRLLGEVEEFVCDELAQGTLKVEGKRASIEEALVGLQCTGAACYFDSAGKAAAKVASSALPVVSSRVAIPTQAGQVDPLDWLPPAQAWVVEHLEEMRLPEHLWDERVLACHQVPAEEEPALADRLLEAGMAVLVPESELPRRGDGSLLSGGLFAVRKNDDEDRLIFDRRPENATMPALDWAHLPGGACFARLLLRPCEFLRGSGDDLRNFYYTLKLPDRWVRYNSVGRRVDEQVAAKHGGQRGVRYRLCFRVLGMGDKNGCAIAQATHEAILKKHGLLQPQHQLKYGDHIPDSELVEGVYIDDLLIARICQHGEVVPLDGTFQAPCPDPEDADVAHVRDAEEAYEAAGLERATHKAFRFQTAFRAWGAEVDGVKGRVGAPVSVRRQVWVLVSRVVESGWASKEVLQAILGYLSFIFQYKRECYCLQHHLHKYVAGLVGGKWYFLPAHIVDELRSCALHLPFCLWNMRRRLDRQLLATDATPTSGGAVVAEAPEPLVRALWRHTDIRGEAVRLDRTSDFDAGSCQPREASKFASLVSECLHWHVIGSYEFRQTSHINLQEMRALRREVVRITSVYENAGQVKICFNDSRVVVGACTKGRSSSFKLNGMLRTQLPFLIFGDLALALLWVETESNLADWPSRFKPMPAPKDSPDWLVRLGLPRRGNLRGIEIFAGPARLTQAHRELNFEMEEPVYHSTGPDVWSEHLDAMITGHRVRWLWMAPPVHSFIAGRESGRSKGVPEGDVHTPEIARNNLLWRRVLHLAAQVMDEGGFFFILHPRRSQAWQLRDTELFLRREGLMRLQFDLGAFWDGPSQSTPGRRPTTLLTKCTMGERFEPGRTKLRNIALTPEYRRHLQDASLWMLELVYQLGGRLSSRSSARRVDKWLERAVEEAHNRGERLYWVKLGLIGVQRAFHLSAPLLRNTWGAFRGWQSLNPTRSRTPITLFILEALLLMFLNKGAEAEGQERAEWFSCFIGAWLAFVALLRPGEVMGLKVGDLLFPEDEELSEGVGLVLTINKPKTRRIWPRQFVLVKDAKLVRWLKWWTAGRSRPRSLMRIARRKWAVHMAAVLAEMHLCEAHYTLASFRSGGATHHFKKNADLASLQYLGRWVRAETLRHYLHEAMAVHTASQASDTARALIKEARTQLHLLNTALRALADALDEVESASKETAQASTAPGPAIAAPTSCSSATSHSAGPTSTASPLSTAKGSLDVPGSVVAKHTDNRIYIVVANPRDPARVGVFVGKWRTLEEALPGSGHLGTSASQHPDANLAALNPGASNTPPPAGAEELLRQVQQSAARLGDQEVARGLTPAEVLTDTAATQSAARWRGGDPARRWTSTLAKIAAALQQWVVPARGAQAASGQAQLASARTRPLRAQPEPVAGPQQQPWWRAKLSWRTFALLAMLVLFPRVVALAVTLTLRLVAKAAVHVVWYLFKEMWYQVLLASHEIEDTMVQWLSEQLGYSGPATSPAFYSVPAPPPPSLPTGSSNNELRPGPTQTALPTRPWDFLTLVLVVLQVRQQLAGGGGIGGPRQ</sequence>
<feature type="compositionally biased region" description="Acidic residues" evidence="1">
    <location>
        <begin position="137"/>
        <end position="148"/>
    </location>
</feature>
<dbReference type="SUPFAM" id="SSF56349">
    <property type="entry name" value="DNA breaking-rejoining enzymes"/>
    <property type="match status" value="1"/>
</dbReference>
<keyword evidence="3" id="KW-1185">Reference proteome</keyword>
<dbReference type="GO" id="GO:0015074">
    <property type="term" value="P:DNA integration"/>
    <property type="evidence" value="ECO:0007669"/>
    <property type="project" value="InterPro"/>
</dbReference>
<dbReference type="InterPro" id="IPR011010">
    <property type="entry name" value="DNA_brk_join_enz"/>
</dbReference>
<dbReference type="GO" id="GO:0006310">
    <property type="term" value="P:DNA recombination"/>
    <property type="evidence" value="ECO:0007669"/>
    <property type="project" value="InterPro"/>
</dbReference>
<dbReference type="OrthoDB" id="418198at2759"/>
<evidence type="ECO:0000313" key="3">
    <source>
        <dbReference type="Proteomes" id="UP000186817"/>
    </source>
</evidence>
<feature type="region of interest" description="Disordered" evidence="1">
    <location>
        <begin position="1991"/>
        <end position="2016"/>
    </location>
</feature>
<proteinExistence type="predicted"/>
<feature type="region of interest" description="Disordered" evidence="1">
    <location>
        <begin position="98"/>
        <end position="191"/>
    </location>
</feature>
<dbReference type="GO" id="GO:0003677">
    <property type="term" value="F:DNA binding"/>
    <property type="evidence" value="ECO:0007669"/>
    <property type="project" value="InterPro"/>
</dbReference>
<dbReference type="Gene3D" id="1.10.443.10">
    <property type="entry name" value="Intergrase catalytic core"/>
    <property type="match status" value="1"/>
</dbReference>
<name>A0A1Q9DGR9_SYMMI</name>
<feature type="compositionally biased region" description="Basic and acidic residues" evidence="1">
    <location>
        <begin position="223"/>
        <end position="235"/>
    </location>
</feature>
<evidence type="ECO:0000256" key="1">
    <source>
        <dbReference type="SAM" id="MobiDB-lite"/>
    </source>
</evidence>
<organism evidence="2 3">
    <name type="scientific">Symbiodinium microadriaticum</name>
    <name type="common">Dinoflagellate</name>
    <name type="synonym">Zooxanthella microadriatica</name>
    <dbReference type="NCBI Taxonomy" id="2951"/>
    <lineage>
        <taxon>Eukaryota</taxon>
        <taxon>Sar</taxon>
        <taxon>Alveolata</taxon>
        <taxon>Dinophyceae</taxon>
        <taxon>Suessiales</taxon>
        <taxon>Symbiodiniaceae</taxon>
        <taxon>Symbiodinium</taxon>
    </lineage>
</organism>
<feature type="region of interest" description="Disordered" evidence="1">
    <location>
        <begin position="223"/>
        <end position="254"/>
    </location>
</feature>
<reference evidence="2 3" key="1">
    <citation type="submission" date="2016-02" db="EMBL/GenBank/DDBJ databases">
        <title>Genome analysis of coral dinoflagellate symbionts highlights evolutionary adaptations to a symbiotic lifestyle.</title>
        <authorList>
            <person name="Aranda M."/>
            <person name="Li Y."/>
            <person name="Liew Y.J."/>
            <person name="Baumgarten S."/>
            <person name="Simakov O."/>
            <person name="Wilson M."/>
            <person name="Piel J."/>
            <person name="Ashoor H."/>
            <person name="Bougouffa S."/>
            <person name="Bajic V.B."/>
            <person name="Ryu T."/>
            <person name="Ravasi T."/>
            <person name="Bayer T."/>
            <person name="Micklem G."/>
            <person name="Kim H."/>
            <person name="Bhak J."/>
            <person name="Lajeunesse T.C."/>
            <person name="Voolstra C.R."/>
        </authorList>
    </citation>
    <scope>NUCLEOTIDE SEQUENCE [LARGE SCALE GENOMIC DNA]</scope>
    <source>
        <strain evidence="2 3">CCMP2467</strain>
    </source>
</reference>
<feature type="compositionally biased region" description="Basic and acidic residues" evidence="1">
    <location>
        <begin position="109"/>
        <end position="136"/>
    </location>
</feature>
<dbReference type="Proteomes" id="UP000186817">
    <property type="component" value="Unassembled WGS sequence"/>
</dbReference>
<comment type="caution">
    <text evidence="2">The sequence shown here is derived from an EMBL/GenBank/DDBJ whole genome shotgun (WGS) entry which is preliminary data.</text>
</comment>
<feature type="compositionally biased region" description="Polar residues" evidence="1">
    <location>
        <begin position="1701"/>
        <end position="1724"/>
    </location>
</feature>
<accession>A0A1Q9DGR9</accession>
<gene>
    <name evidence="2" type="ORF">AK812_SmicGene23584</name>
</gene>
<evidence type="ECO:0000313" key="2">
    <source>
        <dbReference type="EMBL" id="OLP94387.1"/>
    </source>
</evidence>
<dbReference type="EMBL" id="LSRX01000544">
    <property type="protein sequence ID" value="OLP94387.1"/>
    <property type="molecule type" value="Genomic_DNA"/>
</dbReference>